<evidence type="ECO:0000259" key="6">
    <source>
        <dbReference type="Pfam" id="PF02518"/>
    </source>
</evidence>
<keyword evidence="5" id="KW-0812">Transmembrane</keyword>
<dbReference type="Proteomes" id="UP000631312">
    <property type="component" value="Unassembled WGS sequence"/>
</dbReference>
<keyword evidence="2 9" id="KW-0418">Kinase</keyword>
<evidence type="ECO:0000256" key="3">
    <source>
        <dbReference type="ARBA" id="ARBA00023012"/>
    </source>
</evidence>
<dbReference type="InterPro" id="IPR003594">
    <property type="entry name" value="HATPase_dom"/>
</dbReference>
<dbReference type="PANTHER" id="PTHR24421">
    <property type="entry name" value="NITRATE/NITRITE SENSOR PROTEIN NARX-RELATED"/>
    <property type="match status" value="1"/>
</dbReference>
<dbReference type="EMBL" id="BOMP01000064">
    <property type="protein sequence ID" value="GIE41224.1"/>
    <property type="molecule type" value="Genomic_DNA"/>
</dbReference>
<evidence type="ECO:0000313" key="8">
    <source>
        <dbReference type="EMBL" id="GIE41224.1"/>
    </source>
</evidence>
<reference evidence="8 11" key="2">
    <citation type="submission" date="2021-01" db="EMBL/GenBank/DDBJ databases">
        <title>Whole genome shotgun sequence of Actinoplanes lobatus NBRC 12513.</title>
        <authorList>
            <person name="Komaki H."/>
            <person name="Tamura T."/>
        </authorList>
    </citation>
    <scope>NUCLEOTIDE SEQUENCE [LARGE SCALE GENOMIC DNA]</scope>
    <source>
        <strain evidence="8 11">NBRC 12513</strain>
    </source>
</reference>
<feature type="transmembrane region" description="Helical" evidence="5">
    <location>
        <begin position="37"/>
        <end position="60"/>
    </location>
</feature>
<evidence type="ECO:0000313" key="9">
    <source>
        <dbReference type="EMBL" id="MBB4746334.1"/>
    </source>
</evidence>
<keyword evidence="1" id="KW-0808">Transferase</keyword>
<name>A0A7W7H987_9ACTN</name>
<dbReference type="Pfam" id="PF02518">
    <property type="entry name" value="HATPase_c"/>
    <property type="match status" value="1"/>
</dbReference>
<accession>A0A7W7H987</accession>
<evidence type="ECO:0000256" key="2">
    <source>
        <dbReference type="ARBA" id="ARBA00022777"/>
    </source>
</evidence>
<keyword evidence="5" id="KW-0472">Membrane</keyword>
<keyword evidence="4" id="KW-0175">Coiled coil</keyword>
<dbReference type="CDD" id="cd16917">
    <property type="entry name" value="HATPase_UhpB-NarQ-NarX-like"/>
    <property type="match status" value="1"/>
</dbReference>
<evidence type="ECO:0000259" key="7">
    <source>
        <dbReference type="Pfam" id="PF07730"/>
    </source>
</evidence>
<dbReference type="Pfam" id="PF07730">
    <property type="entry name" value="HisKA_3"/>
    <property type="match status" value="1"/>
</dbReference>
<dbReference type="GO" id="GO:0046983">
    <property type="term" value="F:protein dimerization activity"/>
    <property type="evidence" value="ECO:0007669"/>
    <property type="project" value="InterPro"/>
</dbReference>
<gene>
    <name evidence="8" type="ORF">Alo02nite_41220</name>
    <name evidence="9" type="ORF">BJ964_000495</name>
</gene>
<feature type="coiled-coil region" evidence="4">
    <location>
        <begin position="155"/>
        <end position="182"/>
    </location>
</feature>
<dbReference type="InterPro" id="IPR050482">
    <property type="entry name" value="Sensor_HK_TwoCompSys"/>
</dbReference>
<dbReference type="InterPro" id="IPR017205">
    <property type="entry name" value="Sig_transdc_His_kinase_ChrS"/>
</dbReference>
<feature type="transmembrane region" description="Helical" evidence="5">
    <location>
        <begin position="105"/>
        <end position="124"/>
    </location>
</feature>
<organism evidence="9 10">
    <name type="scientific">Actinoplanes lobatus</name>
    <dbReference type="NCBI Taxonomy" id="113568"/>
    <lineage>
        <taxon>Bacteria</taxon>
        <taxon>Bacillati</taxon>
        <taxon>Actinomycetota</taxon>
        <taxon>Actinomycetes</taxon>
        <taxon>Micromonosporales</taxon>
        <taxon>Micromonosporaceae</taxon>
        <taxon>Actinoplanes</taxon>
    </lineage>
</organism>
<dbReference type="RefSeq" id="WP_229806688.1">
    <property type="nucleotide sequence ID" value="NZ_BOMP01000064.1"/>
</dbReference>
<dbReference type="EMBL" id="JACHNC010000001">
    <property type="protein sequence ID" value="MBB4746334.1"/>
    <property type="molecule type" value="Genomic_DNA"/>
</dbReference>
<feature type="domain" description="Histidine kinase/HSP90-like ATPase" evidence="6">
    <location>
        <begin position="292"/>
        <end position="375"/>
    </location>
</feature>
<reference evidence="9 10" key="1">
    <citation type="submission" date="2020-08" db="EMBL/GenBank/DDBJ databases">
        <title>Sequencing the genomes of 1000 actinobacteria strains.</title>
        <authorList>
            <person name="Klenk H.-P."/>
        </authorList>
    </citation>
    <scope>NUCLEOTIDE SEQUENCE [LARGE SCALE GENOMIC DNA]</scope>
    <source>
        <strain evidence="9 10">DSM 43150</strain>
    </source>
</reference>
<dbReference type="Proteomes" id="UP000590511">
    <property type="component" value="Unassembled WGS sequence"/>
</dbReference>
<keyword evidence="11" id="KW-1185">Reference proteome</keyword>
<evidence type="ECO:0000256" key="5">
    <source>
        <dbReference type="SAM" id="Phobius"/>
    </source>
</evidence>
<dbReference type="PIRSF" id="PIRSF037434">
    <property type="entry name" value="STHK_ChrS"/>
    <property type="match status" value="1"/>
</dbReference>
<dbReference type="AlphaFoldDB" id="A0A7W7H987"/>
<dbReference type="InterPro" id="IPR011712">
    <property type="entry name" value="Sig_transdc_His_kin_sub3_dim/P"/>
</dbReference>
<dbReference type="InterPro" id="IPR036890">
    <property type="entry name" value="HATPase_C_sf"/>
</dbReference>
<protein>
    <submittedName>
        <fullName evidence="9">Signal transduction histidine kinase</fullName>
    </submittedName>
    <submittedName>
        <fullName evidence="8">Two-component sensor histidine kinase</fullName>
    </submittedName>
</protein>
<evidence type="ECO:0000313" key="11">
    <source>
        <dbReference type="Proteomes" id="UP000631312"/>
    </source>
</evidence>
<dbReference type="GO" id="GO:0016020">
    <property type="term" value="C:membrane"/>
    <property type="evidence" value="ECO:0007669"/>
    <property type="project" value="InterPro"/>
</dbReference>
<comment type="caution">
    <text evidence="9">The sequence shown here is derived from an EMBL/GenBank/DDBJ whole genome shotgun (WGS) entry which is preliminary data.</text>
</comment>
<feature type="transmembrane region" description="Helical" evidence="5">
    <location>
        <begin position="131"/>
        <end position="152"/>
    </location>
</feature>
<proteinExistence type="predicted"/>
<evidence type="ECO:0000256" key="4">
    <source>
        <dbReference type="SAM" id="Coils"/>
    </source>
</evidence>
<sequence length="376" mass="39778">MSSPPSIRLWELYFLVVAAAIAAAVLLADGYSVTERAAAVGAIAAMAVLYLAAARPLILIDHHGKRSMLVSVAYLPLFAVAVAGVPVTTWLMFMIIPLFFMLVSLRRAVVLVLCANLIPVVLELRADPGGILIHLVIAAISTAAGLCIGVWITRMAEQSEQRAQLIAELEANRAEVARLSHEAGAAAERARLAGEIHDTLAQGFTSIITLLQAVDPDLRDERLALAVCTARENLAESRAMVAALAPSALASASLPEAVRRSAARFTEEAGVPATVRITGTERDLPTRAEVVLLRAAQESLANVRRHAGAREVAVLLAYSTDSVRLVVRDDGRGFDPGISGNFGLSGMRSRAADIDGTLTIRSDADTGTTVELEIPA</sequence>
<dbReference type="GO" id="GO:0000155">
    <property type="term" value="F:phosphorelay sensor kinase activity"/>
    <property type="evidence" value="ECO:0007669"/>
    <property type="project" value="InterPro"/>
</dbReference>
<feature type="domain" description="Signal transduction histidine kinase subgroup 3 dimerisation and phosphoacceptor" evidence="7">
    <location>
        <begin position="188"/>
        <end position="249"/>
    </location>
</feature>
<evidence type="ECO:0000256" key="1">
    <source>
        <dbReference type="ARBA" id="ARBA00022679"/>
    </source>
</evidence>
<keyword evidence="5" id="KW-1133">Transmembrane helix</keyword>
<evidence type="ECO:0000313" key="10">
    <source>
        <dbReference type="Proteomes" id="UP000590511"/>
    </source>
</evidence>
<dbReference type="SUPFAM" id="SSF55874">
    <property type="entry name" value="ATPase domain of HSP90 chaperone/DNA topoisomerase II/histidine kinase"/>
    <property type="match status" value="1"/>
</dbReference>
<keyword evidence="3" id="KW-0902">Two-component regulatory system</keyword>
<dbReference type="PANTHER" id="PTHR24421:SF62">
    <property type="entry name" value="SENSORY TRANSDUCTION HISTIDINE KINASE"/>
    <property type="match status" value="1"/>
</dbReference>
<feature type="transmembrane region" description="Helical" evidence="5">
    <location>
        <begin position="12"/>
        <end position="31"/>
    </location>
</feature>
<dbReference type="Gene3D" id="3.30.565.10">
    <property type="entry name" value="Histidine kinase-like ATPase, C-terminal domain"/>
    <property type="match status" value="1"/>
</dbReference>
<feature type="transmembrane region" description="Helical" evidence="5">
    <location>
        <begin position="72"/>
        <end position="99"/>
    </location>
</feature>
<dbReference type="Gene3D" id="1.20.5.1930">
    <property type="match status" value="1"/>
</dbReference>